<dbReference type="CDD" id="cd06223">
    <property type="entry name" value="PRTases_typeI"/>
    <property type="match status" value="1"/>
</dbReference>
<accession>A0A160TL14</accession>
<dbReference type="Pfam" id="PF00156">
    <property type="entry name" value="Pribosyltran"/>
    <property type="match status" value="1"/>
</dbReference>
<dbReference type="InterPro" id="IPR000836">
    <property type="entry name" value="PRTase_dom"/>
</dbReference>
<keyword evidence="1 4" id="KW-0328">Glycosyltransferase</keyword>
<dbReference type="PANTHER" id="PTHR43363">
    <property type="entry name" value="HYPOXANTHINE PHOSPHORIBOSYLTRANSFERASE"/>
    <property type="match status" value="1"/>
</dbReference>
<dbReference type="GO" id="GO:0000310">
    <property type="term" value="F:xanthine phosphoribosyltransferase activity"/>
    <property type="evidence" value="ECO:0007669"/>
    <property type="project" value="UniProtKB-EC"/>
</dbReference>
<dbReference type="EC" id="2.4.2.22" evidence="4"/>
<dbReference type="PANTHER" id="PTHR43363:SF1">
    <property type="entry name" value="HYPOXANTHINE-GUANINE PHOSPHORIBOSYLTRANSFERASE"/>
    <property type="match status" value="1"/>
</dbReference>
<dbReference type="AlphaFoldDB" id="A0A160TL14"/>
<gene>
    <name evidence="4" type="ORF">MGWOODY_Smn1611</name>
</gene>
<protein>
    <submittedName>
        <fullName evidence="4">Xanthine-guanine phosphoribosyltransferase</fullName>
        <ecNumber evidence="4">2.4.2.22</ecNumber>
    </submittedName>
</protein>
<feature type="domain" description="Phosphoribosyltransferase" evidence="3">
    <location>
        <begin position="9"/>
        <end position="151"/>
    </location>
</feature>
<evidence type="ECO:0000256" key="1">
    <source>
        <dbReference type="ARBA" id="ARBA00022676"/>
    </source>
</evidence>
<evidence type="ECO:0000259" key="3">
    <source>
        <dbReference type="Pfam" id="PF00156"/>
    </source>
</evidence>
<organism evidence="4">
    <name type="scientific">hydrothermal vent metagenome</name>
    <dbReference type="NCBI Taxonomy" id="652676"/>
    <lineage>
        <taxon>unclassified sequences</taxon>
        <taxon>metagenomes</taxon>
        <taxon>ecological metagenomes</taxon>
    </lineage>
</organism>
<dbReference type="Gene3D" id="3.40.50.2020">
    <property type="match status" value="1"/>
</dbReference>
<dbReference type="EMBL" id="CZQE01000317">
    <property type="protein sequence ID" value="CUS45950.1"/>
    <property type="molecule type" value="Genomic_DNA"/>
</dbReference>
<name>A0A160TL14_9ZZZZ</name>
<keyword evidence="2 4" id="KW-0808">Transferase</keyword>
<dbReference type="InterPro" id="IPR029057">
    <property type="entry name" value="PRTase-like"/>
</dbReference>
<dbReference type="SUPFAM" id="SSF53271">
    <property type="entry name" value="PRTase-like"/>
    <property type="match status" value="1"/>
</dbReference>
<sequence>MTVFTEIPHEAFVAAVRALATQLAEDDWKPDFIIGIGRGGLAPAVYLSHATGMPMLSVDYSSQVKDFADEPLVKLARRTQAGERLLFLDDINDSGRTIGHLREVLRAAGAVSDSIRFATLIDNANSAQRVEYRARTIDRTVDKDWFVFPWEAVAPAQSLIEDAAAVPERIA</sequence>
<reference evidence="4" key="1">
    <citation type="submission" date="2015-10" db="EMBL/GenBank/DDBJ databases">
        <authorList>
            <person name="Gilbert D.G."/>
        </authorList>
    </citation>
    <scope>NUCLEOTIDE SEQUENCE</scope>
</reference>
<evidence type="ECO:0000256" key="2">
    <source>
        <dbReference type="ARBA" id="ARBA00022679"/>
    </source>
</evidence>
<proteinExistence type="predicted"/>
<evidence type="ECO:0000313" key="4">
    <source>
        <dbReference type="EMBL" id="CUS45950.1"/>
    </source>
</evidence>